<evidence type="ECO:0000313" key="6">
    <source>
        <dbReference type="EMBL" id="MEV4285837.1"/>
    </source>
</evidence>
<protein>
    <submittedName>
        <fullName evidence="6">ABC transporter substrate-binding protein</fullName>
    </submittedName>
</protein>
<organism evidence="6 7">
    <name type="scientific">Nonomuraea bangladeshensis</name>
    <dbReference type="NCBI Taxonomy" id="404385"/>
    <lineage>
        <taxon>Bacteria</taxon>
        <taxon>Bacillati</taxon>
        <taxon>Actinomycetota</taxon>
        <taxon>Actinomycetes</taxon>
        <taxon>Streptosporangiales</taxon>
        <taxon>Streptosporangiaceae</taxon>
        <taxon>Nonomuraea</taxon>
    </lineage>
</organism>
<dbReference type="PANTHER" id="PTHR30024:SF47">
    <property type="entry name" value="TAURINE-BINDING PERIPLASMIC PROTEIN"/>
    <property type="match status" value="1"/>
</dbReference>
<evidence type="ECO:0000256" key="1">
    <source>
        <dbReference type="ARBA" id="ARBA00004418"/>
    </source>
</evidence>
<evidence type="ECO:0000256" key="3">
    <source>
        <dbReference type="ARBA" id="ARBA00022729"/>
    </source>
</evidence>
<dbReference type="Gene3D" id="3.40.190.10">
    <property type="entry name" value="Periplasmic binding protein-like II"/>
    <property type="match status" value="2"/>
</dbReference>
<dbReference type="SUPFAM" id="SSF53850">
    <property type="entry name" value="Periplasmic binding protein-like II"/>
    <property type="match status" value="1"/>
</dbReference>
<evidence type="ECO:0000259" key="5">
    <source>
        <dbReference type="Pfam" id="PF09084"/>
    </source>
</evidence>
<comment type="subcellular location">
    <subcellularLocation>
        <location evidence="1">Periplasm</location>
    </subcellularLocation>
</comment>
<name>A0ABV3GZZ4_9ACTN</name>
<keyword evidence="7" id="KW-1185">Reference proteome</keyword>
<dbReference type="PANTHER" id="PTHR30024">
    <property type="entry name" value="ALIPHATIC SULFONATES-BINDING PROTEIN-RELATED"/>
    <property type="match status" value="1"/>
</dbReference>
<feature type="chain" id="PRO_5047537227" evidence="4">
    <location>
        <begin position="35"/>
        <end position="363"/>
    </location>
</feature>
<evidence type="ECO:0000256" key="2">
    <source>
        <dbReference type="ARBA" id="ARBA00010742"/>
    </source>
</evidence>
<evidence type="ECO:0000313" key="7">
    <source>
        <dbReference type="Proteomes" id="UP001552427"/>
    </source>
</evidence>
<accession>A0ABV3GZZ4</accession>
<dbReference type="RefSeq" id="WP_364447058.1">
    <property type="nucleotide sequence ID" value="NZ_JBFARM010000003.1"/>
</dbReference>
<dbReference type="Proteomes" id="UP001552427">
    <property type="component" value="Unassembled WGS sequence"/>
</dbReference>
<dbReference type="Pfam" id="PF09084">
    <property type="entry name" value="NMT1"/>
    <property type="match status" value="1"/>
</dbReference>
<comment type="caution">
    <text evidence="6">The sequence shown here is derived from an EMBL/GenBank/DDBJ whole genome shotgun (WGS) entry which is preliminary data.</text>
</comment>
<feature type="signal peptide" evidence="4">
    <location>
        <begin position="1"/>
        <end position="34"/>
    </location>
</feature>
<comment type="similarity">
    <text evidence="2">Belongs to the bacterial solute-binding protein SsuA/TauA family.</text>
</comment>
<keyword evidence="3 4" id="KW-0732">Signal</keyword>
<dbReference type="PROSITE" id="PS51318">
    <property type="entry name" value="TAT"/>
    <property type="match status" value="1"/>
</dbReference>
<sequence>MRLDTTRRGLAARRTAIRALTALATALSLATLTAACGGSAPGEGAQAGQSGSIKITIGAGDNIMDLPMKVAEANGYFRKQGLQVTFVQTNASTGPAALESGSVQFLNSSPTGFLSALAKDVPQVAVAADGLGNPIAIVVSKKFADANKITSSSPMEQVVKALGTSIGGASSANTKAQASQFLQARGVDPAKVKWVQLPSPAANKAALNSGQIDWFMTGQPTPLSIEQAGEGLVVADPLRVPEWSPERAGYGEFVVARKDYLEKNPEIAKKVVAAIQEATAYMNAHVDDPALAELAAKAMEGTSAPVLQATLKQVGWPTSVAMDEATWKKTLDFVNGLGVLTKAMTVTAETDWTNKYVQPGGGS</sequence>
<dbReference type="InterPro" id="IPR006311">
    <property type="entry name" value="TAT_signal"/>
</dbReference>
<feature type="domain" description="SsuA/THI5-like" evidence="5">
    <location>
        <begin position="67"/>
        <end position="285"/>
    </location>
</feature>
<gene>
    <name evidence="6" type="ORF">AB0K40_10060</name>
</gene>
<evidence type="ECO:0000256" key="4">
    <source>
        <dbReference type="SAM" id="SignalP"/>
    </source>
</evidence>
<proteinExistence type="inferred from homology"/>
<dbReference type="InterPro" id="IPR015168">
    <property type="entry name" value="SsuA/THI5"/>
</dbReference>
<dbReference type="EMBL" id="JBFARM010000003">
    <property type="protein sequence ID" value="MEV4285837.1"/>
    <property type="molecule type" value="Genomic_DNA"/>
</dbReference>
<reference evidence="6 7" key="1">
    <citation type="submission" date="2024-06" db="EMBL/GenBank/DDBJ databases">
        <title>The Natural Products Discovery Center: Release of the First 8490 Sequenced Strains for Exploring Actinobacteria Biosynthetic Diversity.</title>
        <authorList>
            <person name="Kalkreuter E."/>
            <person name="Kautsar S.A."/>
            <person name="Yang D."/>
            <person name="Bader C.D."/>
            <person name="Teijaro C.N."/>
            <person name="Fluegel L."/>
            <person name="Davis C.M."/>
            <person name="Simpson J.R."/>
            <person name="Lauterbach L."/>
            <person name="Steele A.D."/>
            <person name="Gui C."/>
            <person name="Meng S."/>
            <person name="Li G."/>
            <person name="Viehrig K."/>
            <person name="Ye F."/>
            <person name="Su P."/>
            <person name="Kiefer A.F."/>
            <person name="Nichols A."/>
            <person name="Cepeda A.J."/>
            <person name="Yan W."/>
            <person name="Fan B."/>
            <person name="Jiang Y."/>
            <person name="Adhikari A."/>
            <person name="Zheng C.-J."/>
            <person name="Schuster L."/>
            <person name="Cowan T.M."/>
            <person name="Smanski M.J."/>
            <person name="Chevrette M.G."/>
            <person name="De Carvalho L.P.S."/>
            <person name="Shen B."/>
        </authorList>
    </citation>
    <scope>NUCLEOTIDE SEQUENCE [LARGE SCALE GENOMIC DNA]</scope>
    <source>
        <strain evidence="6 7">NPDC049574</strain>
    </source>
</reference>